<reference evidence="9 10" key="1">
    <citation type="submission" date="2013-07" db="EMBL/GenBank/DDBJ databases">
        <title>The Genome Sequence of Cryptococcus heveanensis BCC8398.</title>
        <authorList>
            <consortium name="The Broad Institute Genome Sequencing Platform"/>
            <person name="Cuomo C."/>
            <person name="Litvintseva A."/>
            <person name="Chen Y."/>
            <person name="Heitman J."/>
            <person name="Sun S."/>
            <person name="Springer D."/>
            <person name="Dromer F."/>
            <person name="Young S.K."/>
            <person name="Zeng Q."/>
            <person name="Gargeya S."/>
            <person name="Fitzgerald M."/>
            <person name="Abouelleil A."/>
            <person name="Alvarado L."/>
            <person name="Berlin A.M."/>
            <person name="Chapman S.B."/>
            <person name="Dewar J."/>
            <person name="Goldberg J."/>
            <person name="Griggs A."/>
            <person name="Gujja S."/>
            <person name="Hansen M."/>
            <person name="Howarth C."/>
            <person name="Imamovic A."/>
            <person name="Larimer J."/>
            <person name="McCowan C."/>
            <person name="Murphy C."/>
            <person name="Pearson M."/>
            <person name="Priest M."/>
            <person name="Roberts A."/>
            <person name="Saif S."/>
            <person name="Shea T."/>
            <person name="Sykes S."/>
            <person name="Wortman J."/>
            <person name="Nusbaum C."/>
            <person name="Birren B."/>
        </authorList>
    </citation>
    <scope>NUCLEOTIDE SEQUENCE [LARGE SCALE GENOMIC DNA]</scope>
    <source>
        <strain evidence="9 10">BCC8398</strain>
    </source>
</reference>
<dbReference type="PANTHER" id="PTHR40021:SF1">
    <property type="entry name" value="DEFECT AT LOW TEMPERATURE PROTEIN 1"/>
    <property type="match status" value="1"/>
</dbReference>
<feature type="transmembrane region" description="Helical" evidence="7">
    <location>
        <begin position="127"/>
        <end position="146"/>
    </location>
</feature>
<name>A0A1B9GLV9_9TREE</name>
<evidence type="ECO:0000256" key="8">
    <source>
        <dbReference type="SAM" id="MobiDB-lite"/>
    </source>
</evidence>
<feature type="region of interest" description="Disordered" evidence="8">
    <location>
        <begin position="1"/>
        <end position="111"/>
    </location>
</feature>
<dbReference type="InterPro" id="IPR038869">
    <property type="entry name" value="DLT1"/>
</dbReference>
<feature type="transmembrane region" description="Helical" evidence="7">
    <location>
        <begin position="158"/>
        <end position="174"/>
    </location>
</feature>
<comment type="function">
    <text evidence="1 7">Required for growth under high-pressure and low-temperature conditions.</text>
</comment>
<evidence type="ECO:0000256" key="4">
    <source>
        <dbReference type="ARBA" id="ARBA00022692"/>
    </source>
</evidence>
<evidence type="ECO:0000256" key="7">
    <source>
        <dbReference type="RuleBase" id="RU367100"/>
    </source>
</evidence>
<proteinExistence type="inferred from homology"/>
<dbReference type="EMBL" id="KI669511">
    <property type="protein sequence ID" value="OCF31983.1"/>
    <property type="molecule type" value="Genomic_DNA"/>
</dbReference>
<comment type="subcellular location">
    <subcellularLocation>
        <location evidence="7">Membrane</location>
        <topology evidence="7">Multi-pass membrane protein</topology>
    </subcellularLocation>
</comment>
<protein>
    <recommendedName>
        <fullName evidence="3 7">Defect at low temperature protein 1</fullName>
    </recommendedName>
</protein>
<dbReference type="GO" id="GO:0016020">
    <property type="term" value="C:membrane"/>
    <property type="evidence" value="ECO:0007669"/>
    <property type="project" value="UniProtKB-SubCell"/>
</dbReference>
<dbReference type="AlphaFoldDB" id="A0A1B9GLV9"/>
<feature type="compositionally biased region" description="Basic residues" evidence="8">
    <location>
        <begin position="92"/>
        <end position="111"/>
    </location>
</feature>
<sequence>MDHRSHSPLLYSSPHLTPPFAAGSGSGSGYGSGHGSGSGTQASSTPDPYSRMNTTTTTTTPHSYPPLLPIDNTSTPTSTLQRFQPTPTPTRSRSKSNPRGSKNRYRRKRRRCMPTARGFRSFLYHTSFYLFVAIIATLLVGSAWGLGEQSWRTGNQKSWNLIVLVAAYVVLKILKTMPKPYMPTKQVDLPKKVASHIATEYSRTAVIAHISQATTGQQEGWGRPGTKWEDKHFRSYILSTLPIMRQALCPNPPTSTSTSTAPPSPLSLQPLLEATDPSKIGDKGALRLFVNSYAKIIENARYGRKEPTQADAEATEKVVQVVLLTLEVKSRREKNREKGV</sequence>
<feature type="compositionally biased region" description="Gly residues" evidence="8">
    <location>
        <begin position="24"/>
        <end position="38"/>
    </location>
</feature>
<evidence type="ECO:0000256" key="5">
    <source>
        <dbReference type="ARBA" id="ARBA00022989"/>
    </source>
</evidence>
<dbReference type="STRING" id="1296120.A0A1B9GLV9"/>
<dbReference type="OrthoDB" id="337038at2759"/>
<accession>A0A1B9GLV9</accession>
<keyword evidence="4 7" id="KW-0812">Transmembrane</keyword>
<evidence type="ECO:0000313" key="10">
    <source>
        <dbReference type="Proteomes" id="UP000092666"/>
    </source>
</evidence>
<reference evidence="10" key="2">
    <citation type="submission" date="2013-12" db="EMBL/GenBank/DDBJ databases">
        <title>Evolution of pathogenesis and genome organization in the Tremellales.</title>
        <authorList>
            <person name="Cuomo C."/>
            <person name="Litvintseva A."/>
            <person name="Heitman J."/>
            <person name="Chen Y."/>
            <person name="Sun S."/>
            <person name="Springer D."/>
            <person name="Dromer F."/>
            <person name="Young S."/>
            <person name="Zeng Q."/>
            <person name="Chapman S."/>
            <person name="Gujja S."/>
            <person name="Saif S."/>
            <person name="Birren B."/>
        </authorList>
    </citation>
    <scope>NUCLEOTIDE SEQUENCE [LARGE SCALE GENOMIC DNA]</scope>
    <source>
        <strain evidence="10">BCC8398</strain>
    </source>
</reference>
<evidence type="ECO:0000313" key="9">
    <source>
        <dbReference type="EMBL" id="OCF31983.1"/>
    </source>
</evidence>
<dbReference type="PANTHER" id="PTHR40021">
    <property type="entry name" value="DEFECT AT LOW TEMPERATURE PROTEIN 1"/>
    <property type="match status" value="1"/>
</dbReference>
<feature type="compositionally biased region" description="Polar residues" evidence="8">
    <location>
        <begin position="71"/>
        <end position="91"/>
    </location>
</feature>
<gene>
    <name evidence="7" type="primary">DLT1</name>
    <name evidence="9" type="ORF">I316_06369</name>
</gene>
<comment type="similarity">
    <text evidence="2 7">Belongs to the DLT1 family.</text>
</comment>
<feature type="compositionally biased region" description="Low complexity" evidence="8">
    <location>
        <begin position="7"/>
        <end position="19"/>
    </location>
</feature>
<evidence type="ECO:0000256" key="2">
    <source>
        <dbReference type="ARBA" id="ARBA00005550"/>
    </source>
</evidence>
<evidence type="ECO:0000256" key="1">
    <source>
        <dbReference type="ARBA" id="ARBA00002489"/>
    </source>
</evidence>
<keyword evidence="5 7" id="KW-1133">Transmembrane helix</keyword>
<keyword evidence="10" id="KW-1185">Reference proteome</keyword>
<keyword evidence="6 7" id="KW-0472">Membrane</keyword>
<evidence type="ECO:0000256" key="3">
    <source>
        <dbReference type="ARBA" id="ARBA00021353"/>
    </source>
</evidence>
<evidence type="ECO:0000256" key="6">
    <source>
        <dbReference type="ARBA" id="ARBA00023136"/>
    </source>
</evidence>
<organism evidence="9 10">
    <name type="scientific">Kwoniella heveanensis BCC8398</name>
    <dbReference type="NCBI Taxonomy" id="1296120"/>
    <lineage>
        <taxon>Eukaryota</taxon>
        <taxon>Fungi</taxon>
        <taxon>Dikarya</taxon>
        <taxon>Basidiomycota</taxon>
        <taxon>Agaricomycotina</taxon>
        <taxon>Tremellomycetes</taxon>
        <taxon>Tremellales</taxon>
        <taxon>Cryptococcaceae</taxon>
        <taxon>Kwoniella</taxon>
    </lineage>
</organism>
<dbReference type="Proteomes" id="UP000092666">
    <property type="component" value="Unassembled WGS sequence"/>
</dbReference>